<proteinExistence type="predicted"/>
<dbReference type="Proteomes" id="UP000607653">
    <property type="component" value="Unassembled WGS sequence"/>
</dbReference>
<dbReference type="EMBL" id="DUZY01000006">
    <property type="protein sequence ID" value="DAD43711.1"/>
    <property type="molecule type" value="Genomic_DNA"/>
</dbReference>
<sequence length="144" mass="16003">MQSLELAESLAILRLRLDQASRRRKQTLLPNGLPVTLQQTLSVGIVYAGNAPTNLATQQSINVVYADNTPTELATQQFVGVVYADNAPTNLAAQTIRRKEREREKTEVQKRHKLWLRWLASGFLLGCSGRKADAATTERKSSGR</sequence>
<keyword evidence="2" id="KW-1185">Reference proteome</keyword>
<evidence type="ECO:0000313" key="2">
    <source>
        <dbReference type="Proteomes" id="UP000607653"/>
    </source>
</evidence>
<name>A0A822ZJB0_NELNU</name>
<evidence type="ECO:0000313" key="1">
    <source>
        <dbReference type="EMBL" id="DAD43711.1"/>
    </source>
</evidence>
<dbReference type="AlphaFoldDB" id="A0A822ZJB0"/>
<accession>A0A822ZJB0</accession>
<reference evidence="1 2" key="1">
    <citation type="journal article" date="2020" name="Mol. Biol. Evol.">
        <title>Distinct Expression and Methylation Patterns for Genes with Different Fates following a Single Whole-Genome Duplication in Flowering Plants.</title>
        <authorList>
            <person name="Shi T."/>
            <person name="Rahmani R.S."/>
            <person name="Gugger P.F."/>
            <person name="Wang M."/>
            <person name="Li H."/>
            <person name="Zhang Y."/>
            <person name="Li Z."/>
            <person name="Wang Q."/>
            <person name="Van de Peer Y."/>
            <person name="Marchal K."/>
            <person name="Chen J."/>
        </authorList>
    </citation>
    <scope>NUCLEOTIDE SEQUENCE [LARGE SCALE GENOMIC DNA]</scope>
    <source>
        <tissue evidence="1">Leaf</tissue>
    </source>
</reference>
<gene>
    <name evidence="1" type="ORF">HUJ06_001941</name>
</gene>
<organism evidence="1 2">
    <name type="scientific">Nelumbo nucifera</name>
    <name type="common">Sacred lotus</name>
    <dbReference type="NCBI Taxonomy" id="4432"/>
    <lineage>
        <taxon>Eukaryota</taxon>
        <taxon>Viridiplantae</taxon>
        <taxon>Streptophyta</taxon>
        <taxon>Embryophyta</taxon>
        <taxon>Tracheophyta</taxon>
        <taxon>Spermatophyta</taxon>
        <taxon>Magnoliopsida</taxon>
        <taxon>Proteales</taxon>
        <taxon>Nelumbonaceae</taxon>
        <taxon>Nelumbo</taxon>
    </lineage>
</organism>
<protein>
    <submittedName>
        <fullName evidence="1">Uncharacterized protein</fullName>
    </submittedName>
</protein>
<comment type="caution">
    <text evidence="1">The sequence shown here is derived from an EMBL/GenBank/DDBJ whole genome shotgun (WGS) entry which is preliminary data.</text>
</comment>